<sequence>MTNPALEAAYAAVPELVEHHERKKRVGELHRIVPSADAPEIAARNVVNEALEEYLRTGVMPADVETRATEAYTAAVGAHALRSAVGSLYAGSVHTQTVESLREMNAPEILAALGAQLADLLKEARKHTEALGAVRTADEALTAGGKAAEAYTALRALLPTLRDIRSGQWDTLRLGQLTGPGSPYQRAKDSGFGDVQGVSDETPRGQFTAMQNQRYTLDHLVWLAQMNGVAYMPESVEDILAAQDAYETRHSVSDAPPVIDLSPRVVPNPPAPTPKPRPVHGRKPAPADIVNNIV</sequence>
<evidence type="ECO:0000313" key="2">
    <source>
        <dbReference type="EMBL" id="WUX36833.1"/>
    </source>
</evidence>
<dbReference type="RefSeq" id="WP_329355732.1">
    <property type="nucleotide sequence ID" value="NZ_CP109490.1"/>
</dbReference>
<protein>
    <submittedName>
        <fullName evidence="2">Uncharacterized protein</fullName>
    </submittedName>
</protein>
<feature type="region of interest" description="Disordered" evidence="1">
    <location>
        <begin position="251"/>
        <end position="294"/>
    </location>
</feature>
<gene>
    <name evidence="2" type="ORF">OG367_11580</name>
</gene>
<keyword evidence="3" id="KW-1185">Reference proteome</keyword>
<accession>A0ABZ1ZGZ2</accession>
<dbReference type="Proteomes" id="UP001431926">
    <property type="component" value="Chromosome"/>
</dbReference>
<evidence type="ECO:0000256" key="1">
    <source>
        <dbReference type="SAM" id="MobiDB-lite"/>
    </source>
</evidence>
<organism evidence="2 3">
    <name type="scientific">Streptomyces anulatus</name>
    <name type="common">Streptomyces chrysomallus</name>
    <dbReference type="NCBI Taxonomy" id="1892"/>
    <lineage>
        <taxon>Bacteria</taxon>
        <taxon>Bacillati</taxon>
        <taxon>Actinomycetota</taxon>
        <taxon>Actinomycetes</taxon>
        <taxon>Kitasatosporales</taxon>
        <taxon>Streptomycetaceae</taxon>
        <taxon>Streptomyces</taxon>
    </lineage>
</organism>
<reference evidence="2" key="1">
    <citation type="submission" date="2022-10" db="EMBL/GenBank/DDBJ databases">
        <title>The complete genomes of actinobacterial strains from the NBC collection.</title>
        <authorList>
            <person name="Joergensen T.S."/>
            <person name="Alvarez Arevalo M."/>
            <person name="Sterndorff E.B."/>
            <person name="Faurdal D."/>
            <person name="Vuksanovic O."/>
            <person name="Mourched A.-S."/>
            <person name="Charusanti P."/>
            <person name="Shaw S."/>
            <person name="Blin K."/>
            <person name="Weber T."/>
        </authorList>
    </citation>
    <scope>NUCLEOTIDE SEQUENCE</scope>
    <source>
        <strain evidence="2">NBC_01436</strain>
    </source>
</reference>
<dbReference type="EMBL" id="CP109491">
    <property type="protein sequence ID" value="WUX36833.1"/>
    <property type="molecule type" value="Genomic_DNA"/>
</dbReference>
<feature type="compositionally biased region" description="Pro residues" evidence="1">
    <location>
        <begin position="266"/>
        <end position="276"/>
    </location>
</feature>
<name>A0ABZ1ZGZ2_STRAQ</name>
<proteinExistence type="predicted"/>
<evidence type="ECO:0000313" key="3">
    <source>
        <dbReference type="Proteomes" id="UP001431926"/>
    </source>
</evidence>